<name>K1TRL2_9ZZZZ</name>
<gene>
    <name evidence="1" type="ORF">LEA_05057</name>
</gene>
<evidence type="ECO:0000313" key="1">
    <source>
        <dbReference type="EMBL" id="EKC75722.1"/>
    </source>
</evidence>
<accession>K1TRL2</accession>
<reference evidence="1" key="1">
    <citation type="journal article" date="2013" name="Environ. Microbiol.">
        <title>Microbiota from the distal guts of lean and obese adolescents exhibit partial functional redundancy besides clear differences in community structure.</title>
        <authorList>
            <person name="Ferrer M."/>
            <person name="Ruiz A."/>
            <person name="Lanza F."/>
            <person name="Haange S.B."/>
            <person name="Oberbach A."/>
            <person name="Till H."/>
            <person name="Bargiela R."/>
            <person name="Campoy C."/>
            <person name="Segura M.T."/>
            <person name="Richter M."/>
            <person name="von Bergen M."/>
            <person name="Seifert J."/>
            <person name="Suarez A."/>
        </authorList>
    </citation>
    <scope>NUCLEOTIDE SEQUENCE</scope>
</reference>
<dbReference type="AlphaFoldDB" id="K1TRL2"/>
<organism evidence="1">
    <name type="scientific">human gut metagenome</name>
    <dbReference type="NCBI Taxonomy" id="408170"/>
    <lineage>
        <taxon>unclassified sequences</taxon>
        <taxon>metagenomes</taxon>
        <taxon>organismal metagenomes</taxon>
    </lineage>
</organism>
<sequence>DQAELLNDTMSYFQAQDNFSLEDFSQKVIRQPEVVESFTRFKQEYEQERDIRIEEEFDISDAAVKRQTRSYKSVIKLDRNFHIYVHGNRNLIEQGEDEKGKFYKVYYENEE</sequence>
<evidence type="ECO:0008006" key="2">
    <source>
        <dbReference type="Google" id="ProtNLM"/>
    </source>
</evidence>
<dbReference type="EMBL" id="AJWY01003310">
    <property type="protein sequence ID" value="EKC75722.1"/>
    <property type="molecule type" value="Genomic_DNA"/>
</dbReference>
<feature type="non-terminal residue" evidence="1">
    <location>
        <position position="1"/>
    </location>
</feature>
<proteinExistence type="predicted"/>
<comment type="caution">
    <text evidence="1">The sequence shown here is derived from an EMBL/GenBank/DDBJ whole genome shotgun (WGS) entry which is preliminary data.</text>
</comment>
<protein>
    <recommendedName>
        <fullName evidence="2">Nucleoid-associated protein</fullName>
    </recommendedName>
</protein>